<organism evidence="2 3">
    <name type="scientific">Brassicogethes aeneus</name>
    <name type="common">Rape pollen beetle</name>
    <name type="synonym">Meligethes aeneus</name>
    <dbReference type="NCBI Taxonomy" id="1431903"/>
    <lineage>
        <taxon>Eukaryota</taxon>
        <taxon>Metazoa</taxon>
        <taxon>Ecdysozoa</taxon>
        <taxon>Arthropoda</taxon>
        <taxon>Hexapoda</taxon>
        <taxon>Insecta</taxon>
        <taxon>Pterygota</taxon>
        <taxon>Neoptera</taxon>
        <taxon>Endopterygota</taxon>
        <taxon>Coleoptera</taxon>
        <taxon>Polyphaga</taxon>
        <taxon>Cucujiformia</taxon>
        <taxon>Nitidulidae</taxon>
        <taxon>Meligethinae</taxon>
        <taxon>Brassicogethes</taxon>
    </lineage>
</organism>
<feature type="region of interest" description="Disordered" evidence="1">
    <location>
        <begin position="146"/>
        <end position="172"/>
    </location>
</feature>
<evidence type="ECO:0000256" key="1">
    <source>
        <dbReference type="SAM" id="MobiDB-lite"/>
    </source>
</evidence>
<accession>A0A9P0FMX9</accession>
<dbReference type="AlphaFoldDB" id="A0A9P0FMX9"/>
<protein>
    <submittedName>
        <fullName evidence="2">Uncharacterized protein</fullName>
    </submittedName>
</protein>
<keyword evidence="3" id="KW-1185">Reference proteome</keyword>
<sequence>MAEGVDIQSLTASLKRLSKEDLVQVIIKKRLESESASGQEKLKSAISQHLSQTPNGNTESEMLKMENQCLKREIVLLNQSVNDLQYTIQLQKDAIDNLKKNQNHNLALPSNVVIQKNSTTTNSNRALEIINQVAKQYFQVVETTKPHQEMARQNNQNNNKENGGSNESKQSDYKTVLYKKPQKRYPKVVGNNVLGNLKGVARRQSIYISRLDTETTEEEIKTHFKENGITSCEIKMGNSKHPEIYKSYIITVPETIIEKVKKPELWPEGASISNFLYKRQNQTRIEKKNSA</sequence>
<evidence type="ECO:0000313" key="2">
    <source>
        <dbReference type="EMBL" id="CAH0560636.1"/>
    </source>
</evidence>
<feature type="compositionally biased region" description="Low complexity" evidence="1">
    <location>
        <begin position="153"/>
        <end position="168"/>
    </location>
</feature>
<reference evidence="2" key="1">
    <citation type="submission" date="2021-12" db="EMBL/GenBank/DDBJ databases">
        <authorList>
            <person name="King R."/>
        </authorList>
    </citation>
    <scope>NUCLEOTIDE SEQUENCE</scope>
</reference>
<dbReference type="GO" id="GO:0003676">
    <property type="term" value="F:nucleic acid binding"/>
    <property type="evidence" value="ECO:0007669"/>
    <property type="project" value="InterPro"/>
</dbReference>
<gene>
    <name evidence="2" type="ORF">MELIAE_LOCUS10363</name>
</gene>
<dbReference type="SUPFAM" id="SSF54928">
    <property type="entry name" value="RNA-binding domain, RBD"/>
    <property type="match status" value="1"/>
</dbReference>
<name>A0A9P0FMX9_BRAAE</name>
<dbReference type="Proteomes" id="UP001154078">
    <property type="component" value="Chromosome 7"/>
</dbReference>
<evidence type="ECO:0000313" key="3">
    <source>
        <dbReference type="Proteomes" id="UP001154078"/>
    </source>
</evidence>
<dbReference type="OrthoDB" id="6779764at2759"/>
<dbReference type="EMBL" id="OV121138">
    <property type="protein sequence ID" value="CAH0560636.1"/>
    <property type="molecule type" value="Genomic_DNA"/>
</dbReference>
<proteinExistence type="predicted"/>
<dbReference type="InterPro" id="IPR035979">
    <property type="entry name" value="RBD_domain_sf"/>
</dbReference>